<evidence type="ECO:0000256" key="2">
    <source>
        <dbReference type="ARBA" id="ARBA00023242"/>
    </source>
</evidence>
<feature type="DNA-binding region" description="HMG box" evidence="3">
    <location>
        <begin position="54"/>
        <end position="122"/>
    </location>
</feature>
<evidence type="ECO:0000259" key="5">
    <source>
        <dbReference type="PROSITE" id="PS50118"/>
    </source>
</evidence>
<feature type="region of interest" description="Disordered" evidence="4">
    <location>
        <begin position="106"/>
        <end position="140"/>
    </location>
</feature>
<dbReference type="AlphaFoldDB" id="A0A8S1RC90"/>
<keyword evidence="2 3" id="KW-0539">Nucleus</keyword>
<dbReference type="PANTHER" id="PTHR46040:SF3">
    <property type="entry name" value="HIGH MOBILITY GROUP PROTEIN 2"/>
    <property type="match status" value="1"/>
</dbReference>
<dbReference type="SMART" id="SM00398">
    <property type="entry name" value="HMG"/>
    <property type="match status" value="1"/>
</dbReference>
<name>A0A8S1RC90_9CILI</name>
<feature type="compositionally biased region" description="Polar residues" evidence="4">
    <location>
        <begin position="121"/>
        <end position="140"/>
    </location>
</feature>
<dbReference type="Proteomes" id="UP000692954">
    <property type="component" value="Unassembled WGS sequence"/>
</dbReference>
<dbReference type="InterPro" id="IPR051965">
    <property type="entry name" value="ChromReg_NeuronalGeneExpr"/>
</dbReference>
<accession>A0A8S1RC90</accession>
<evidence type="ECO:0000313" key="7">
    <source>
        <dbReference type="Proteomes" id="UP000692954"/>
    </source>
</evidence>
<dbReference type="OrthoDB" id="6247875at2759"/>
<dbReference type="InterPro" id="IPR009071">
    <property type="entry name" value="HMG_box_dom"/>
</dbReference>
<dbReference type="EMBL" id="CAJJDN010000155">
    <property type="protein sequence ID" value="CAD8124964.1"/>
    <property type="molecule type" value="Genomic_DNA"/>
</dbReference>
<keyword evidence="7" id="KW-1185">Reference proteome</keyword>
<feature type="domain" description="HMG box" evidence="5">
    <location>
        <begin position="54"/>
        <end position="122"/>
    </location>
</feature>
<dbReference type="PROSITE" id="PS50118">
    <property type="entry name" value="HMG_BOX_2"/>
    <property type="match status" value="1"/>
</dbReference>
<dbReference type="PANTHER" id="PTHR46040">
    <property type="entry name" value="HIGH MOBILITY GROUP PROTEIN 2"/>
    <property type="match status" value="1"/>
</dbReference>
<feature type="compositionally biased region" description="Basic residues" evidence="4">
    <location>
        <begin position="38"/>
        <end position="47"/>
    </location>
</feature>
<protein>
    <recommendedName>
        <fullName evidence="5">HMG box domain-containing protein</fullName>
    </recommendedName>
</protein>
<proteinExistence type="predicted"/>
<dbReference type="GO" id="GO:0003677">
    <property type="term" value="F:DNA binding"/>
    <property type="evidence" value="ECO:0007669"/>
    <property type="project" value="UniProtKB-UniRule"/>
</dbReference>
<dbReference type="GO" id="GO:0010468">
    <property type="term" value="P:regulation of gene expression"/>
    <property type="evidence" value="ECO:0007669"/>
    <property type="project" value="TreeGrafter"/>
</dbReference>
<organism evidence="6 7">
    <name type="scientific">Paramecium sonneborni</name>
    <dbReference type="NCBI Taxonomy" id="65129"/>
    <lineage>
        <taxon>Eukaryota</taxon>
        <taxon>Sar</taxon>
        <taxon>Alveolata</taxon>
        <taxon>Ciliophora</taxon>
        <taxon>Intramacronucleata</taxon>
        <taxon>Oligohymenophorea</taxon>
        <taxon>Peniculida</taxon>
        <taxon>Parameciidae</taxon>
        <taxon>Paramecium</taxon>
    </lineage>
</organism>
<feature type="region of interest" description="Disordered" evidence="4">
    <location>
        <begin position="25"/>
        <end position="55"/>
    </location>
</feature>
<evidence type="ECO:0000256" key="4">
    <source>
        <dbReference type="SAM" id="MobiDB-lite"/>
    </source>
</evidence>
<dbReference type="Pfam" id="PF00505">
    <property type="entry name" value="HMG_box"/>
    <property type="match status" value="1"/>
</dbReference>
<gene>
    <name evidence="6" type="ORF">PSON_ATCC_30995.1.T1550042</name>
</gene>
<sequence length="167" mass="19796">MQDKKDQSQFKNFLLKLRVLIDELLKPTPDPEEQPKPQVRRAKKQKKQKDPLAPKMPKSAFIYYFQDKKEKFQFQYPNIQFQEITKLIANEWKDLPTEIKQLYHNQAEQDRNRYSQEQELYKSQTGKQSNGKGQAKANKSSVKIEKIIKTLDQEDDNDSFSADIDQD</sequence>
<keyword evidence="1 3" id="KW-0238">DNA-binding</keyword>
<comment type="caution">
    <text evidence="6">The sequence shown here is derived from an EMBL/GenBank/DDBJ whole genome shotgun (WGS) entry which is preliminary data.</text>
</comment>
<feature type="compositionally biased region" description="Basic and acidic residues" evidence="4">
    <location>
        <begin position="107"/>
        <end position="120"/>
    </location>
</feature>
<evidence type="ECO:0000256" key="1">
    <source>
        <dbReference type="ARBA" id="ARBA00023125"/>
    </source>
</evidence>
<dbReference type="GO" id="GO:0005634">
    <property type="term" value="C:nucleus"/>
    <property type="evidence" value="ECO:0007669"/>
    <property type="project" value="UniProtKB-UniRule"/>
</dbReference>
<evidence type="ECO:0000256" key="3">
    <source>
        <dbReference type="PROSITE-ProRule" id="PRU00267"/>
    </source>
</evidence>
<evidence type="ECO:0000313" key="6">
    <source>
        <dbReference type="EMBL" id="CAD8124964.1"/>
    </source>
</evidence>
<reference evidence="6" key="1">
    <citation type="submission" date="2021-01" db="EMBL/GenBank/DDBJ databases">
        <authorList>
            <consortium name="Genoscope - CEA"/>
            <person name="William W."/>
        </authorList>
    </citation>
    <scope>NUCLEOTIDE SEQUENCE</scope>
</reference>